<gene>
    <name evidence="2" type="ORF">SAMN02982917_4408</name>
</gene>
<protein>
    <submittedName>
        <fullName evidence="2">Uncharacterized protein</fullName>
    </submittedName>
</protein>
<reference evidence="2 3" key="1">
    <citation type="submission" date="2017-04" db="EMBL/GenBank/DDBJ databases">
        <authorList>
            <person name="Afonso C.L."/>
            <person name="Miller P.J."/>
            <person name="Scott M.A."/>
            <person name="Spackman E."/>
            <person name="Goraichik I."/>
            <person name="Dimitrov K.M."/>
            <person name="Suarez D.L."/>
            <person name="Swayne D.E."/>
        </authorList>
    </citation>
    <scope>NUCLEOTIDE SEQUENCE [LARGE SCALE GENOMIC DNA]</scope>
    <source>
        <strain evidence="2 3">A2P</strain>
    </source>
</reference>
<keyword evidence="1" id="KW-1133">Transmembrane helix</keyword>
<name>A0A1X7GUR1_9PROT</name>
<dbReference type="Proteomes" id="UP000192936">
    <property type="component" value="Unassembled WGS sequence"/>
</dbReference>
<dbReference type="AlphaFoldDB" id="A0A1X7GUR1"/>
<proteinExistence type="predicted"/>
<keyword evidence="1" id="KW-0472">Membrane</keyword>
<feature type="transmembrane region" description="Helical" evidence="1">
    <location>
        <begin position="34"/>
        <end position="54"/>
    </location>
</feature>
<organism evidence="2 3">
    <name type="scientific">Azospirillum oryzae</name>
    <dbReference type="NCBI Taxonomy" id="286727"/>
    <lineage>
        <taxon>Bacteria</taxon>
        <taxon>Pseudomonadati</taxon>
        <taxon>Pseudomonadota</taxon>
        <taxon>Alphaproteobacteria</taxon>
        <taxon>Rhodospirillales</taxon>
        <taxon>Azospirillaceae</taxon>
        <taxon>Azospirillum</taxon>
    </lineage>
</organism>
<accession>A0A1X7GUR1</accession>
<evidence type="ECO:0000313" key="3">
    <source>
        <dbReference type="Proteomes" id="UP000192936"/>
    </source>
</evidence>
<sequence length="57" mass="5975">MGWQIIVAAIAGYLALLGRSAWKQGEFRQFLRSLAIVATLCALLAGAVALAMLLDGA</sequence>
<dbReference type="EMBL" id="FXAK01000007">
    <property type="protein sequence ID" value="SMF75023.1"/>
    <property type="molecule type" value="Genomic_DNA"/>
</dbReference>
<feature type="transmembrane region" description="Helical" evidence="1">
    <location>
        <begin position="6"/>
        <end position="22"/>
    </location>
</feature>
<evidence type="ECO:0000256" key="1">
    <source>
        <dbReference type="SAM" id="Phobius"/>
    </source>
</evidence>
<evidence type="ECO:0000313" key="2">
    <source>
        <dbReference type="EMBL" id="SMF75023.1"/>
    </source>
</evidence>
<keyword evidence="1" id="KW-0812">Transmembrane</keyword>
<dbReference type="RefSeq" id="WP_167393329.1">
    <property type="nucleotide sequence ID" value="NZ_FXAK01000007.1"/>
</dbReference>